<protein>
    <submittedName>
        <fullName evidence="1">MafI family immunity protein</fullName>
    </submittedName>
</protein>
<name>A0AAI9MUS2_PROST</name>
<dbReference type="EMBL" id="AAZDVE040000001">
    <property type="protein sequence ID" value="EMP9431293.1"/>
    <property type="molecule type" value="Genomic_DNA"/>
</dbReference>
<proteinExistence type="predicted"/>
<dbReference type="AlphaFoldDB" id="A0AAI9MUS2"/>
<reference evidence="1" key="2">
    <citation type="submission" date="2024-02" db="EMBL/GenBank/DDBJ databases">
        <authorList>
            <consortium name="Clinical and Environmental Microbiology Branch: Whole genome sequencing antimicrobial resistance pathogens in the healthcare setting"/>
        </authorList>
    </citation>
    <scope>NUCLEOTIDE SEQUENCE</scope>
    <source>
        <strain evidence="1">2020GO-00142</strain>
    </source>
</reference>
<comment type="caution">
    <text evidence="1">The sequence shown here is derived from an EMBL/GenBank/DDBJ whole genome shotgun (WGS) entry which is preliminary data.</text>
</comment>
<dbReference type="RefSeq" id="WP_196713244.1">
    <property type="nucleotide sequence ID" value="NZ_CP095443.1"/>
</dbReference>
<sequence>MNKLDAQIKNFGSLFFERLDTELLQDAINYIEYDERGLAFETICDYISEYEILITPEEYDIAIQISNELKINTNDISLLHMKELILKK</sequence>
<dbReference type="EMBL" id="JAGSRH010000003">
    <property type="protein sequence ID" value="MER5075929.1"/>
    <property type="molecule type" value="Genomic_DNA"/>
</dbReference>
<evidence type="ECO:0000313" key="1">
    <source>
        <dbReference type="EMBL" id="EMP9431293.1"/>
    </source>
</evidence>
<gene>
    <name evidence="1" type="ORF">JRA39_000285</name>
    <name evidence="2" type="ORF">KDV35_03435</name>
</gene>
<organism evidence="1">
    <name type="scientific">Providencia stuartii</name>
    <dbReference type="NCBI Taxonomy" id="588"/>
    <lineage>
        <taxon>Bacteria</taxon>
        <taxon>Pseudomonadati</taxon>
        <taxon>Pseudomonadota</taxon>
        <taxon>Gammaproteobacteria</taxon>
        <taxon>Enterobacterales</taxon>
        <taxon>Morganellaceae</taxon>
        <taxon>Providencia</taxon>
    </lineage>
</organism>
<evidence type="ECO:0000313" key="2">
    <source>
        <dbReference type="EMBL" id="MER5075929.1"/>
    </source>
</evidence>
<accession>A0AAI9MUS2</accession>
<reference evidence="2 3" key="1">
    <citation type="submission" date="2021-04" db="EMBL/GenBank/DDBJ databases">
        <title>Determining the burden of carbapenem-resistant Enterobacterales from a tertiary public heath setting in Bangladesh: a clinical, epidemiological, and molecular study.</title>
        <authorList>
            <person name="Farzana R."/>
            <person name="Walsh T.R."/>
        </authorList>
    </citation>
    <scope>NUCLEOTIDE SEQUENCE [LARGE SCALE GENOMIC DNA]</scope>
    <source>
        <strain evidence="3">dmpro_s316</strain>
        <strain evidence="2">Dmpro_s316</strain>
    </source>
</reference>
<dbReference type="NCBIfam" id="NF033691">
    <property type="entry name" value="immunity_MafI"/>
    <property type="match status" value="1"/>
</dbReference>
<dbReference type="InterPro" id="IPR047880">
    <property type="entry name" value="MafI-like"/>
</dbReference>
<dbReference type="Proteomes" id="UP001495779">
    <property type="component" value="Unassembled WGS sequence"/>
</dbReference>
<evidence type="ECO:0000313" key="3">
    <source>
        <dbReference type="Proteomes" id="UP001495779"/>
    </source>
</evidence>